<evidence type="ECO:0000313" key="4">
    <source>
        <dbReference type="Proteomes" id="UP000317728"/>
    </source>
</evidence>
<dbReference type="EMBL" id="CP041150">
    <property type="protein sequence ID" value="QDF71530.1"/>
    <property type="molecule type" value="Genomic_DNA"/>
</dbReference>
<name>A0AB73U3W7_MYCCH</name>
<gene>
    <name evidence="3" type="ORF">FJK96_16125</name>
</gene>
<feature type="transmembrane region" description="Helical" evidence="2">
    <location>
        <begin position="184"/>
        <end position="203"/>
    </location>
</feature>
<feature type="compositionally biased region" description="Low complexity" evidence="1">
    <location>
        <begin position="218"/>
        <end position="227"/>
    </location>
</feature>
<keyword evidence="2" id="KW-0812">Transmembrane</keyword>
<protein>
    <recommendedName>
        <fullName evidence="5">DUF3153 domain-containing protein</fullName>
    </recommendedName>
</protein>
<feature type="region of interest" description="Disordered" evidence="1">
    <location>
        <begin position="210"/>
        <end position="252"/>
    </location>
</feature>
<dbReference type="Proteomes" id="UP000317728">
    <property type="component" value="Chromosome"/>
</dbReference>
<dbReference type="RefSeq" id="WP_131828587.1">
    <property type="nucleotide sequence ID" value="NZ_CP041150.1"/>
</dbReference>
<organism evidence="3 4">
    <name type="scientific">Mycobacteroides chelonae</name>
    <name type="common">Mycobacterium chelonae</name>
    <dbReference type="NCBI Taxonomy" id="1774"/>
    <lineage>
        <taxon>Bacteria</taxon>
        <taxon>Bacillati</taxon>
        <taxon>Actinomycetota</taxon>
        <taxon>Actinomycetes</taxon>
        <taxon>Mycobacteriales</taxon>
        <taxon>Mycobacteriaceae</taxon>
        <taxon>Mycobacteroides</taxon>
    </lineage>
</organism>
<evidence type="ECO:0000256" key="2">
    <source>
        <dbReference type="SAM" id="Phobius"/>
    </source>
</evidence>
<sequence>MILALEPVVAAVMVPPLKAQRGYNLFRLDVSMHDIDDLDNGLAIFPGVPDSVGRTYESDRTEKPHYQVHLSVVTYFADAVQVIINVRGPSTHETVGLVERLRNTVSKEIARQDGSEWNLEPLGFPPIPSAASKDAEVQQFKVDLPHVQINAPRDSIKFAALSAPAPAWRRWLMQLWKTTTTHPLIVALIGTVVGGLILLAVVAKFHLGAPNNQPPTPTTSTTQSQTVQPPPSGSVGGVGVGVDVESDRPERNSIITRVVRD</sequence>
<proteinExistence type="predicted"/>
<keyword evidence="2" id="KW-0472">Membrane</keyword>
<accession>A0AB73U3W7</accession>
<dbReference type="AlphaFoldDB" id="A0AB73U3W7"/>
<evidence type="ECO:0008006" key="5">
    <source>
        <dbReference type="Google" id="ProtNLM"/>
    </source>
</evidence>
<reference evidence="3 4" key="1">
    <citation type="submission" date="2019-06" db="EMBL/GenBank/DDBJ databases">
        <title>Whole geneome sequnce of Mycobacteroides chelonae M77 isolated from bovine milk from Meghalaya, India.</title>
        <authorList>
            <person name="Vise E."/>
            <person name="Das S."/>
            <person name="Garg A."/>
            <person name="Ghatak S."/>
            <person name="Shakuntala I."/>
            <person name="Milton A.A.P."/>
            <person name="Karam A."/>
            <person name="Sanjukta R."/>
            <person name="Puro K."/>
            <person name="Sen A."/>
        </authorList>
    </citation>
    <scope>NUCLEOTIDE SEQUENCE [LARGE SCALE GENOMIC DNA]</scope>
    <source>
        <strain evidence="3 4">M77</strain>
    </source>
</reference>
<evidence type="ECO:0000256" key="1">
    <source>
        <dbReference type="SAM" id="MobiDB-lite"/>
    </source>
</evidence>
<keyword evidence="2" id="KW-1133">Transmembrane helix</keyword>
<evidence type="ECO:0000313" key="3">
    <source>
        <dbReference type="EMBL" id="QDF71530.1"/>
    </source>
</evidence>